<keyword evidence="1" id="KW-0472">Membrane</keyword>
<dbReference type="OrthoDB" id="9829496at2"/>
<feature type="transmembrane region" description="Helical" evidence="1">
    <location>
        <begin position="66"/>
        <end position="85"/>
    </location>
</feature>
<dbReference type="RefSeq" id="WP_103113966.1">
    <property type="nucleotide sequence ID" value="NZ_PPFX01000002.1"/>
</dbReference>
<comment type="caution">
    <text evidence="2">The sequence shown here is derived from an EMBL/GenBank/DDBJ whole genome shotgun (WGS) entry which is preliminary data.</text>
</comment>
<evidence type="ECO:0000313" key="2">
    <source>
        <dbReference type="EMBL" id="PNU21480.1"/>
    </source>
</evidence>
<dbReference type="AlphaFoldDB" id="A0A2K2HDW4"/>
<proteinExistence type="predicted"/>
<organism evidence="2 3">
    <name type="scientific">Geothermobacter hydrogeniphilus</name>
    <dbReference type="NCBI Taxonomy" id="1969733"/>
    <lineage>
        <taxon>Bacteria</taxon>
        <taxon>Pseudomonadati</taxon>
        <taxon>Thermodesulfobacteriota</taxon>
        <taxon>Desulfuromonadia</taxon>
        <taxon>Desulfuromonadales</taxon>
        <taxon>Geothermobacteraceae</taxon>
        <taxon>Geothermobacter</taxon>
    </lineage>
</organism>
<dbReference type="Proteomes" id="UP000236340">
    <property type="component" value="Unassembled WGS sequence"/>
</dbReference>
<protein>
    <submittedName>
        <fullName evidence="2">Uncharacterized protein</fullName>
    </submittedName>
</protein>
<keyword evidence="1" id="KW-0812">Transmembrane</keyword>
<gene>
    <name evidence="2" type="ORF">C2E25_01050</name>
</gene>
<evidence type="ECO:0000256" key="1">
    <source>
        <dbReference type="SAM" id="Phobius"/>
    </source>
</evidence>
<keyword evidence="1" id="KW-1133">Transmembrane helix</keyword>
<evidence type="ECO:0000313" key="3">
    <source>
        <dbReference type="Proteomes" id="UP000236340"/>
    </source>
</evidence>
<feature type="transmembrane region" description="Helical" evidence="1">
    <location>
        <begin position="43"/>
        <end position="60"/>
    </location>
</feature>
<name>A0A2K2HDW4_9BACT</name>
<sequence>MTDLHTPVHQMVRTALTDGKALTSKLIREQREQSRKAVRQGKVIFWIAITLLNLVVWVKLPIPVPVRFAIGLLALATALIAPIIWSKKHQLKLYLLQDVQEGPKRRKAGPEAKNYIDQVREQGRAYVRAEMDVLEEGREKG</sequence>
<dbReference type="EMBL" id="PPFX01000002">
    <property type="protein sequence ID" value="PNU21480.1"/>
    <property type="molecule type" value="Genomic_DNA"/>
</dbReference>
<accession>A0A2K2HDW4</accession>
<reference evidence="2 3" key="1">
    <citation type="journal article" date="2018" name="Genome Announc.">
        <title>Genome Sequence of Geothermobacter sp. HR-1 Iron Reducer from the Loihi Seamount.</title>
        <authorList>
            <person name="Smith H."/>
            <person name="Abuyen K."/>
            <person name="Tremblay J."/>
            <person name="Savalia P."/>
            <person name="Perez-Rodriguez I."/>
            <person name="Emerson D."/>
            <person name="Tully B."/>
            <person name="Amend J."/>
        </authorList>
    </citation>
    <scope>NUCLEOTIDE SEQUENCE [LARGE SCALE GENOMIC DNA]</scope>
    <source>
        <strain evidence="2 3">HR-1</strain>
    </source>
</reference>